<keyword evidence="6" id="KW-0540">Nuclease</keyword>
<protein>
    <submittedName>
        <fullName evidence="6">Restriction endonuclease S subunit</fullName>
    </submittedName>
</protein>
<dbReference type="Gene3D" id="3.90.220.20">
    <property type="entry name" value="DNA methylase specificity domains"/>
    <property type="match status" value="2"/>
</dbReference>
<proteinExistence type="inferred from homology"/>
<gene>
    <name evidence="6" type="ORF">CCASEI_08235</name>
</gene>
<name>A0ABM5PQN3_9CORY</name>
<dbReference type="PANTHER" id="PTHR30408:SF12">
    <property type="entry name" value="TYPE I RESTRICTION ENZYME MJAVIII SPECIFICITY SUBUNIT"/>
    <property type="match status" value="1"/>
</dbReference>
<dbReference type="CDD" id="cd17265">
    <property type="entry name" value="RMtype1_S_Eco4255III-TRD2-CR2_like"/>
    <property type="match status" value="1"/>
</dbReference>
<sequence>MNTLTNPQWRNVRLGDIGQSLIGLTYSPSNVKRSGTLVLRSSNIQDGELAFDDNVYVDCAIPEKIRTRENDILICVRNGSRRLIGKSAILDRRVSGQTFGAFMAVYRSDLNPFLRYFFQSDDFKRQIDEHLGATINQITNGSLNGFVVTLPSKSEQQAITERLQDVDRLIATLKRLISKKQAIKQGMMQELLTGNTRLRGFTGKWESKTIGQLCVSIRGGGTPSKAIADYWGGQIPWATVKDLSKFNPKGTLDHISTRGVAESAARVVPAGELIVSVRMLIARAVQFSVDVAINQDLKVLNLKQEVDPTFLRYWFNLNEESFARAAGGSTVSGISTTELASKIVDLPPIEEQAGIAHVLQDADEELNALMRRLQSARNVKDGMMQELLTGRTRLPIEEVSS</sequence>
<feature type="domain" description="Type I restriction modification DNA specificity" evidence="5">
    <location>
        <begin position="8"/>
        <end position="177"/>
    </location>
</feature>
<evidence type="ECO:0000256" key="1">
    <source>
        <dbReference type="ARBA" id="ARBA00010923"/>
    </source>
</evidence>
<reference evidence="7" key="1">
    <citation type="submission" date="2013-02" db="EMBL/GenBank/DDBJ databases">
        <title>The complete genome sequence of Corynebacterium casei LMG S-19264 (=DSM 44701).</title>
        <authorList>
            <person name="Ruckert C."/>
            <person name="Albersmeier A."/>
            <person name="Kalinowski J."/>
        </authorList>
    </citation>
    <scope>NUCLEOTIDE SEQUENCE [LARGE SCALE GENOMIC DNA]</scope>
    <source>
        <strain evidence="7">LMG S-19264</strain>
    </source>
</reference>
<dbReference type="InterPro" id="IPR000055">
    <property type="entry name" value="Restrct_endonuc_typeI_TRD"/>
</dbReference>
<keyword evidence="7" id="KW-1185">Reference proteome</keyword>
<accession>A0ABM5PQN3</accession>
<comment type="similarity">
    <text evidence="1">Belongs to the type-I restriction system S methylase family.</text>
</comment>
<evidence type="ECO:0000256" key="3">
    <source>
        <dbReference type="ARBA" id="ARBA00023125"/>
    </source>
</evidence>
<evidence type="ECO:0000313" key="7">
    <source>
        <dbReference type="Proteomes" id="UP000019226"/>
    </source>
</evidence>
<dbReference type="Pfam" id="PF01420">
    <property type="entry name" value="Methylase_S"/>
    <property type="match status" value="2"/>
</dbReference>
<dbReference type="EMBL" id="CP004350">
    <property type="protein sequence ID" value="AHI20212.1"/>
    <property type="molecule type" value="Genomic_DNA"/>
</dbReference>
<keyword evidence="3" id="KW-0238">DNA-binding</keyword>
<dbReference type="SUPFAM" id="SSF116734">
    <property type="entry name" value="DNA methylase specificity domain"/>
    <property type="match status" value="2"/>
</dbReference>
<dbReference type="PANTHER" id="PTHR30408">
    <property type="entry name" value="TYPE-1 RESTRICTION ENZYME ECOKI SPECIFICITY PROTEIN"/>
    <property type="match status" value="1"/>
</dbReference>
<keyword evidence="2" id="KW-0680">Restriction system</keyword>
<evidence type="ECO:0000313" key="6">
    <source>
        <dbReference type="EMBL" id="AHI20212.1"/>
    </source>
</evidence>
<evidence type="ECO:0000256" key="2">
    <source>
        <dbReference type="ARBA" id="ARBA00022747"/>
    </source>
</evidence>
<dbReference type="RefSeq" id="WP_025387661.1">
    <property type="nucleotide sequence ID" value="NZ_CP004350.1"/>
</dbReference>
<dbReference type="GO" id="GO:0004519">
    <property type="term" value="F:endonuclease activity"/>
    <property type="evidence" value="ECO:0007669"/>
    <property type="project" value="UniProtKB-KW"/>
</dbReference>
<evidence type="ECO:0000256" key="4">
    <source>
        <dbReference type="SAM" id="Coils"/>
    </source>
</evidence>
<dbReference type="InterPro" id="IPR044946">
    <property type="entry name" value="Restrct_endonuc_typeI_TRD_sf"/>
</dbReference>
<feature type="coiled-coil region" evidence="4">
    <location>
        <begin position="359"/>
        <end position="386"/>
    </location>
</feature>
<dbReference type="GeneID" id="82878956"/>
<dbReference type="Proteomes" id="UP000019226">
    <property type="component" value="Chromosome"/>
</dbReference>
<keyword evidence="6" id="KW-0378">Hydrolase</keyword>
<dbReference type="CDD" id="cd17285">
    <property type="entry name" value="RMtype1_S_Csp16704I_TRD2-CR2_like"/>
    <property type="match status" value="1"/>
</dbReference>
<organism evidence="6 7">
    <name type="scientific">Corynebacterium casei LMG S-19264</name>
    <dbReference type="NCBI Taxonomy" id="1285583"/>
    <lineage>
        <taxon>Bacteria</taxon>
        <taxon>Bacillati</taxon>
        <taxon>Actinomycetota</taxon>
        <taxon>Actinomycetes</taxon>
        <taxon>Mycobacteriales</taxon>
        <taxon>Corynebacteriaceae</taxon>
        <taxon>Corynebacterium</taxon>
    </lineage>
</organism>
<feature type="domain" description="Type I restriction modification DNA specificity" evidence="5">
    <location>
        <begin position="204"/>
        <end position="373"/>
    </location>
</feature>
<dbReference type="InterPro" id="IPR052021">
    <property type="entry name" value="Type-I_RS_S_subunit"/>
</dbReference>
<dbReference type="Gene3D" id="1.10.287.1120">
    <property type="entry name" value="Bipartite methylase S protein"/>
    <property type="match status" value="1"/>
</dbReference>
<evidence type="ECO:0000259" key="5">
    <source>
        <dbReference type="Pfam" id="PF01420"/>
    </source>
</evidence>
<keyword evidence="4" id="KW-0175">Coiled coil</keyword>
<keyword evidence="6" id="KW-0255">Endonuclease</keyword>